<dbReference type="PROSITE" id="PS51186">
    <property type="entry name" value="GNAT"/>
    <property type="match status" value="1"/>
</dbReference>
<dbReference type="GO" id="GO:0016746">
    <property type="term" value="F:acyltransferase activity"/>
    <property type="evidence" value="ECO:0007669"/>
    <property type="project" value="UniProtKB-KW"/>
</dbReference>
<dbReference type="Pfam" id="PF13302">
    <property type="entry name" value="Acetyltransf_3"/>
    <property type="match status" value="1"/>
</dbReference>
<dbReference type="SUPFAM" id="SSF55729">
    <property type="entry name" value="Acyl-CoA N-acyltransferases (Nat)"/>
    <property type="match status" value="1"/>
</dbReference>
<dbReference type="PANTHER" id="PTHR43792">
    <property type="entry name" value="GNAT FAMILY, PUTATIVE (AFU_ORTHOLOGUE AFUA_3G00765)-RELATED-RELATED"/>
    <property type="match status" value="1"/>
</dbReference>
<feature type="compositionally biased region" description="Basic and acidic residues" evidence="4">
    <location>
        <begin position="192"/>
        <end position="207"/>
    </location>
</feature>
<protein>
    <submittedName>
        <fullName evidence="6">GNAT family N-acetyltransferase</fullName>
        <ecNumber evidence="6">2.3.-.-</ecNumber>
    </submittedName>
</protein>
<evidence type="ECO:0000259" key="5">
    <source>
        <dbReference type="PROSITE" id="PS51186"/>
    </source>
</evidence>
<accession>A0ABW0GUI4</accession>
<name>A0ABW0GUI4_9MICO</name>
<dbReference type="EMBL" id="JBHSLD010000013">
    <property type="protein sequence ID" value="MFC5381846.1"/>
    <property type="molecule type" value="Genomic_DNA"/>
</dbReference>
<reference evidence="7" key="1">
    <citation type="journal article" date="2019" name="Int. J. Syst. Evol. Microbiol.">
        <title>The Global Catalogue of Microorganisms (GCM) 10K type strain sequencing project: providing services to taxonomists for standard genome sequencing and annotation.</title>
        <authorList>
            <consortium name="The Broad Institute Genomics Platform"/>
            <consortium name="The Broad Institute Genome Sequencing Center for Infectious Disease"/>
            <person name="Wu L."/>
            <person name="Ma J."/>
        </authorList>
    </citation>
    <scope>NUCLEOTIDE SEQUENCE [LARGE SCALE GENOMIC DNA]</scope>
    <source>
        <strain evidence="7">CCUG 43114</strain>
    </source>
</reference>
<comment type="caution">
    <text evidence="6">The sequence shown here is derived from an EMBL/GenBank/DDBJ whole genome shotgun (WGS) entry which is preliminary data.</text>
</comment>
<keyword evidence="7" id="KW-1185">Reference proteome</keyword>
<feature type="region of interest" description="Disordered" evidence="4">
    <location>
        <begin position="192"/>
        <end position="216"/>
    </location>
</feature>
<proteinExistence type="inferred from homology"/>
<dbReference type="InterPro" id="IPR051531">
    <property type="entry name" value="N-acetyltransferase"/>
</dbReference>
<evidence type="ECO:0000256" key="4">
    <source>
        <dbReference type="SAM" id="MobiDB-lite"/>
    </source>
</evidence>
<gene>
    <name evidence="6" type="ORF">ACFPJ6_13750</name>
</gene>
<dbReference type="RefSeq" id="WP_340271113.1">
    <property type="nucleotide sequence ID" value="NZ_JBBEOG010000009.1"/>
</dbReference>
<evidence type="ECO:0000256" key="3">
    <source>
        <dbReference type="ARBA" id="ARBA00038502"/>
    </source>
</evidence>
<keyword evidence="2 6" id="KW-0012">Acyltransferase</keyword>
<dbReference type="Gene3D" id="3.40.630.30">
    <property type="match status" value="1"/>
</dbReference>
<keyword evidence="1 6" id="KW-0808">Transferase</keyword>
<dbReference type="EC" id="2.3.-.-" evidence="6"/>
<sequence>MTYTRLWPVELEHGRLRLRPLRRRDRAAWEEVQLRNRDWLQPWEATAPDGSVPPSYAGMVAGLRRQAREGRALPFAIEVDGRLRGQLTVSMLAWGAFRSGSVGYWIDRQVAGRGHVPCAVGLAADHCFAGGVHRLEINIRPENAPSLAVVRKLGLRDEGLRRGLLHIDGDWRDHVSFAVLADEVPEGLHARAHAAREVPREASRDDLGNGGSATRL</sequence>
<feature type="domain" description="N-acetyltransferase" evidence="5">
    <location>
        <begin position="16"/>
        <end position="182"/>
    </location>
</feature>
<evidence type="ECO:0000256" key="1">
    <source>
        <dbReference type="ARBA" id="ARBA00022679"/>
    </source>
</evidence>
<evidence type="ECO:0000313" key="6">
    <source>
        <dbReference type="EMBL" id="MFC5381846.1"/>
    </source>
</evidence>
<dbReference type="InterPro" id="IPR000182">
    <property type="entry name" value="GNAT_dom"/>
</dbReference>
<dbReference type="Proteomes" id="UP001596122">
    <property type="component" value="Unassembled WGS sequence"/>
</dbReference>
<dbReference type="PANTHER" id="PTHR43792:SF8">
    <property type="entry name" value="[RIBOSOMAL PROTEIN US5]-ALANINE N-ACETYLTRANSFERASE"/>
    <property type="match status" value="1"/>
</dbReference>
<dbReference type="InterPro" id="IPR016181">
    <property type="entry name" value="Acyl_CoA_acyltransferase"/>
</dbReference>
<comment type="similarity">
    <text evidence="3">Belongs to the acetyltransferase family. RimJ subfamily.</text>
</comment>
<evidence type="ECO:0000313" key="7">
    <source>
        <dbReference type="Proteomes" id="UP001596122"/>
    </source>
</evidence>
<organism evidence="6 7">
    <name type="scientific">Aquipuribacter nitratireducens</name>
    <dbReference type="NCBI Taxonomy" id="650104"/>
    <lineage>
        <taxon>Bacteria</taxon>
        <taxon>Bacillati</taxon>
        <taxon>Actinomycetota</taxon>
        <taxon>Actinomycetes</taxon>
        <taxon>Micrococcales</taxon>
        <taxon>Intrasporangiaceae</taxon>
        <taxon>Aquipuribacter</taxon>
    </lineage>
</organism>
<evidence type="ECO:0000256" key="2">
    <source>
        <dbReference type="ARBA" id="ARBA00023315"/>
    </source>
</evidence>